<comment type="caution">
    <text evidence="1">The sequence shown here is derived from an EMBL/GenBank/DDBJ whole genome shotgun (WGS) entry which is preliminary data.</text>
</comment>
<evidence type="ECO:0000313" key="1">
    <source>
        <dbReference type="EMBL" id="GBP57464.1"/>
    </source>
</evidence>
<gene>
    <name evidence="1" type="ORF">EVAR_36116_1</name>
</gene>
<dbReference type="EMBL" id="BGZK01000717">
    <property type="protein sequence ID" value="GBP57464.1"/>
    <property type="molecule type" value="Genomic_DNA"/>
</dbReference>
<reference evidence="1 2" key="1">
    <citation type="journal article" date="2019" name="Commun. Biol.">
        <title>The bagworm genome reveals a unique fibroin gene that provides high tensile strength.</title>
        <authorList>
            <person name="Kono N."/>
            <person name="Nakamura H."/>
            <person name="Ohtoshi R."/>
            <person name="Tomita M."/>
            <person name="Numata K."/>
            <person name="Arakawa K."/>
        </authorList>
    </citation>
    <scope>NUCLEOTIDE SEQUENCE [LARGE SCALE GENOMIC DNA]</scope>
</reference>
<sequence length="111" mass="12346">MTKDPARPVTIVADLHTNRNSVRFESKYRSSVSMTLAFTLYAWRQNVDNGALVLSVLRAKPGPPPTRARGAGRGYVFIPARRVHDTCSVRQRINRPPDTISADLSTARVIN</sequence>
<dbReference type="AlphaFoldDB" id="A0A4C1X585"/>
<proteinExistence type="predicted"/>
<evidence type="ECO:0000313" key="2">
    <source>
        <dbReference type="Proteomes" id="UP000299102"/>
    </source>
</evidence>
<accession>A0A4C1X585</accession>
<organism evidence="1 2">
    <name type="scientific">Eumeta variegata</name>
    <name type="common">Bagworm moth</name>
    <name type="synonym">Eumeta japonica</name>
    <dbReference type="NCBI Taxonomy" id="151549"/>
    <lineage>
        <taxon>Eukaryota</taxon>
        <taxon>Metazoa</taxon>
        <taxon>Ecdysozoa</taxon>
        <taxon>Arthropoda</taxon>
        <taxon>Hexapoda</taxon>
        <taxon>Insecta</taxon>
        <taxon>Pterygota</taxon>
        <taxon>Neoptera</taxon>
        <taxon>Endopterygota</taxon>
        <taxon>Lepidoptera</taxon>
        <taxon>Glossata</taxon>
        <taxon>Ditrysia</taxon>
        <taxon>Tineoidea</taxon>
        <taxon>Psychidae</taxon>
        <taxon>Oiketicinae</taxon>
        <taxon>Eumeta</taxon>
    </lineage>
</organism>
<dbReference type="Proteomes" id="UP000299102">
    <property type="component" value="Unassembled WGS sequence"/>
</dbReference>
<protein>
    <submittedName>
        <fullName evidence="1">Uncharacterized protein</fullName>
    </submittedName>
</protein>
<keyword evidence="2" id="KW-1185">Reference proteome</keyword>
<name>A0A4C1X585_EUMVA</name>